<dbReference type="PANTHER" id="PTHR33392:SF6">
    <property type="entry name" value="POLYISOPRENYL-TEICHOIC ACID--PEPTIDOGLYCAN TEICHOIC ACID TRANSFERASE TAGU"/>
    <property type="match status" value="1"/>
</dbReference>
<keyword evidence="3" id="KW-0812">Transmembrane</keyword>
<dbReference type="Proteomes" id="UP000584931">
    <property type="component" value="Unassembled WGS sequence"/>
</dbReference>
<proteinExistence type="inferred from homology"/>
<feature type="transmembrane region" description="Helical" evidence="3">
    <location>
        <begin position="166"/>
        <end position="189"/>
    </location>
</feature>
<feature type="compositionally biased region" description="Basic and acidic residues" evidence="2">
    <location>
        <begin position="11"/>
        <end position="25"/>
    </location>
</feature>
<dbReference type="InterPro" id="IPR050922">
    <property type="entry name" value="LytR/CpsA/Psr_CW_biosynth"/>
</dbReference>
<evidence type="ECO:0000256" key="1">
    <source>
        <dbReference type="ARBA" id="ARBA00006068"/>
    </source>
</evidence>
<accession>A0A7Y9XC50</accession>
<feature type="region of interest" description="Disordered" evidence="2">
    <location>
        <begin position="1"/>
        <end position="157"/>
    </location>
</feature>
<feature type="region of interest" description="Disordered" evidence="2">
    <location>
        <begin position="487"/>
        <end position="550"/>
    </location>
</feature>
<evidence type="ECO:0000256" key="3">
    <source>
        <dbReference type="SAM" id="Phobius"/>
    </source>
</evidence>
<feature type="compositionally biased region" description="Acidic residues" evidence="2">
    <location>
        <begin position="137"/>
        <end position="148"/>
    </location>
</feature>
<dbReference type="InterPro" id="IPR004474">
    <property type="entry name" value="LytR_CpsA_psr"/>
</dbReference>
<dbReference type="EMBL" id="JACCHL010000001">
    <property type="protein sequence ID" value="NYH52874.1"/>
    <property type="molecule type" value="Genomic_DNA"/>
</dbReference>
<comment type="similarity">
    <text evidence="1">Belongs to the LytR/CpsA/Psr (LCP) family.</text>
</comment>
<reference evidence="5 6" key="1">
    <citation type="submission" date="2020-07" db="EMBL/GenBank/DDBJ databases">
        <title>Sequencing the genomes of 1000 actinobacteria strains.</title>
        <authorList>
            <person name="Klenk H.-P."/>
        </authorList>
    </citation>
    <scope>NUCLEOTIDE SEQUENCE [LARGE SCALE GENOMIC DNA]</scope>
    <source>
        <strain evidence="5 6">DSM 45278</strain>
    </source>
</reference>
<feature type="compositionally biased region" description="Basic and acidic residues" evidence="2">
    <location>
        <begin position="520"/>
        <end position="533"/>
    </location>
</feature>
<evidence type="ECO:0000256" key="2">
    <source>
        <dbReference type="SAM" id="MobiDB-lite"/>
    </source>
</evidence>
<evidence type="ECO:0000313" key="5">
    <source>
        <dbReference type="EMBL" id="NYH52874.1"/>
    </source>
</evidence>
<dbReference type="AlphaFoldDB" id="A0A7Y9XC50"/>
<dbReference type="RefSeq" id="WP_179810114.1">
    <property type="nucleotide sequence ID" value="NZ_JACCHL010000001.1"/>
</dbReference>
<dbReference type="Pfam" id="PF03816">
    <property type="entry name" value="LytR_cpsA_psr"/>
    <property type="match status" value="1"/>
</dbReference>
<protein>
    <submittedName>
        <fullName evidence="5">LCP family protein required for cell wall assembly</fullName>
    </submittedName>
</protein>
<comment type="caution">
    <text evidence="5">The sequence shown here is derived from an EMBL/GenBank/DDBJ whole genome shotgun (WGS) entry which is preliminary data.</text>
</comment>
<sequence>MPADENSADPGADHTPDETPEKGSDPGDTGSDQAGPDRAGDTGRDHRDGSGGTVSGPPENQSGDENGDGEDARDTASSEGSDDGEDAQDAKPSKDSGGSGDAEPSGETGGSGDTASSEGSDDGEDAQDTEPSKDSGDGDGDGDGDEGDATAAAAPVRGRRRRVRRILMWTALGLALVLTAGVATAYGYYHSLRSGMTQHDIDSALQEEDRPERINDAVNILFMGTDGYEEGTTAYTQEFEGERSDAIMLAHVSPDNRVSVISFPRDSLVNLPQCEPYGETEGTQAYFGMINAAMYHGGPPCVVRTVESLTDIRIDHFVHLSFMSFRDVVNAIGGVDICIPEPMRDSRSGLDLQAGRQTLDGDEALSFVRARYEIGNGSDIGRIDRQQMFLAALADQVTSNEVLSSPTKLNGILRAVARNSATDQKLTLDRMLSLAVTLSGVDLTDIQFHTVPWYQAPFDPNRVMWHEEKADALFTAVREDRPVSGLAADDAAAPQEPPGTSPSPVDVSSAHASPPPEASESARPDHGQGRDATSDPCSDGLGYGTGEEAE</sequence>
<feature type="compositionally biased region" description="Gly residues" evidence="2">
    <location>
        <begin position="541"/>
        <end position="550"/>
    </location>
</feature>
<dbReference type="Gene3D" id="3.40.630.190">
    <property type="entry name" value="LCP protein"/>
    <property type="match status" value="1"/>
</dbReference>
<keyword evidence="3" id="KW-1133">Transmembrane helix</keyword>
<gene>
    <name evidence="5" type="ORF">HNR06_002463</name>
</gene>
<organism evidence="5 6">
    <name type="scientific">Nocardiopsis sinuspersici</name>
    <dbReference type="NCBI Taxonomy" id="501010"/>
    <lineage>
        <taxon>Bacteria</taxon>
        <taxon>Bacillati</taxon>
        <taxon>Actinomycetota</taxon>
        <taxon>Actinomycetes</taxon>
        <taxon>Streptosporangiales</taxon>
        <taxon>Nocardiopsidaceae</taxon>
        <taxon>Nocardiopsis</taxon>
    </lineage>
</organism>
<name>A0A7Y9XC50_9ACTN</name>
<feature type="compositionally biased region" description="Acidic residues" evidence="2">
    <location>
        <begin position="119"/>
        <end position="128"/>
    </location>
</feature>
<dbReference type="NCBIfam" id="TIGR00350">
    <property type="entry name" value="lytR_cpsA_psr"/>
    <property type="match status" value="1"/>
</dbReference>
<keyword evidence="3" id="KW-0472">Membrane</keyword>
<evidence type="ECO:0000313" key="6">
    <source>
        <dbReference type="Proteomes" id="UP000584931"/>
    </source>
</evidence>
<evidence type="ECO:0000259" key="4">
    <source>
        <dbReference type="Pfam" id="PF03816"/>
    </source>
</evidence>
<feature type="domain" description="Cell envelope-related transcriptional attenuator" evidence="4">
    <location>
        <begin position="243"/>
        <end position="398"/>
    </location>
</feature>
<dbReference type="PANTHER" id="PTHR33392">
    <property type="entry name" value="POLYISOPRENYL-TEICHOIC ACID--PEPTIDOGLYCAN TEICHOIC ACID TRANSFERASE TAGU"/>
    <property type="match status" value="1"/>
</dbReference>
<feature type="compositionally biased region" description="Basic and acidic residues" evidence="2">
    <location>
        <begin position="38"/>
        <end position="49"/>
    </location>
</feature>